<keyword evidence="19" id="KW-1185">Reference proteome</keyword>
<keyword evidence="8" id="KW-0808">Transferase</keyword>
<dbReference type="InterPro" id="IPR001480">
    <property type="entry name" value="Bulb-type_lectin_dom"/>
</dbReference>
<evidence type="ECO:0000256" key="13">
    <source>
        <dbReference type="PROSITE-ProRule" id="PRU00076"/>
    </source>
</evidence>
<evidence type="ECO:0000259" key="15">
    <source>
        <dbReference type="PROSITE" id="PS50026"/>
    </source>
</evidence>
<dbReference type="Pfam" id="PF07714">
    <property type="entry name" value="PK_Tyr_Ser-Thr"/>
    <property type="match status" value="2"/>
</dbReference>
<dbReference type="Proteomes" id="UP001603857">
    <property type="component" value="Unassembled WGS sequence"/>
</dbReference>
<keyword evidence="7" id="KW-0430">Lectin</keyword>
<dbReference type="EC" id="2.7.11.1" evidence="2"/>
<comment type="caution">
    <text evidence="13">Lacks conserved residue(s) required for the propagation of feature annotation.</text>
</comment>
<evidence type="ECO:0000256" key="2">
    <source>
        <dbReference type="ARBA" id="ARBA00012513"/>
    </source>
</evidence>
<gene>
    <name evidence="18" type="ORF">Fmac_009924</name>
</gene>
<evidence type="ECO:0000256" key="7">
    <source>
        <dbReference type="ARBA" id="ARBA00022734"/>
    </source>
</evidence>
<accession>A0ABD1N1R1</accession>
<dbReference type="PROSITE" id="PS50948">
    <property type="entry name" value="PAN"/>
    <property type="match status" value="1"/>
</dbReference>
<protein>
    <recommendedName>
        <fullName evidence="2">non-specific serine/threonine protein kinase</fullName>
        <ecNumber evidence="2">2.7.11.1</ecNumber>
    </recommendedName>
</protein>
<dbReference type="InterPro" id="IPR036426">
    <property type="entry name" value="Bulb-type_lectin_dom_sf"/>
</dbReference>
<dbReference type="AlphaFoldDB" id="A0ABD1N1R1"/>
<dbReference type="PANTHER" id="PTHR32444">
    <property type="entry name" value="BULB-TYPE LECTIN DOMAIN-CONTAINING PROTEIN"/>
    <property type="match status" value="1"/>
</dbReference>
<dbReference type="FunFam" id="2.90.10.10:FF:000003">
    <property type="entry name" value="G-type lectin S-receptor-like serine/threonine-protein kinase"/>
    <property type="match status" value="1"/>
</dbReference>
<dbReference type="GO" id="GO:0005886">
    <property type="term" value="C:plasma membrane"/>
    <property type="evidence" value="ECO:0007669"/>
    <property type="project" value="UniProtKB-SubCell"/>
</dbReference>
<dbReference type="CDD" id="cd01098">
    <property type="entry name" value="PAN_AP_plant"/>
    <property type="match status" value="1"/>
</dbReference>
<keyword evidence="9" id="KW-1015">Disulfide bond</keyword>
<evidence type="ECO:0000256" key="3">
    <source>
        <dbReference type="ARBA" id="ARBA00022475"/>
    </source>
</evidence>
<dbReference type="PROSITE" id="PS50026">
    <property type="entry name" value="EGF_3"/>
    <property type="match status" value="1"/>
</dbReference>
<evidence type="ECO:0000313" key="19">
    <source>
        <dbReference type="Proteomes" id="UP001603857"/>
    </source>
</evidence>
<dbReference type="Gene3D" id="2.90.10.10">
    <property type="entry name" value="Bulb-type lectin domain"/>
    <property type="match status" value="1"/>
</dbReference>
<evidence type="ECO:0000256" key="4">
    <source>
        <dbReference type="ARBA" id="ARBA00022527"/>
    </source>
</evidence>
<evidence type="ECO:0000256" key="6">
    <source>
        <dbReference type="ARBA" id="ARBA00022729"/>
    </source>
</evidence>
<dbReference type="GO" id="GO:0004674">
    <property type="term" value="F:protein serine/threonine kinase activity"/>
    <property type="evidence" value="ECO:0007669"/>
    <property type="project" value="UniProtKB-KW"/>
</dbReference>
<keyword evidence="8" id="KW-0418">Kinase</keyword>
<evidence type="ECO:0000256" key="14">
    <source>
        <dbReference type="SAM" id="SignalP"/>
    </source>
</evidence>
<dbReference type="InterPro" id="IPR001245">
    <property type="entry name" value="Ser-Thr/Tyr_kinase_cat_dom"/>
</dbReference>
<dbReference type="InterPro" id="IPR000742">
    <property type="entry name" value="EGF"/>
</dbReference>
<dbReference type="Gene3D" id="3.30.200.20">
    <property type="entry name" value="Phosphorylase Kinase, domain 1"/>
    <property type="match status" value="1"/>
</dbReference>
<feature type="domain" description="Apple" evidence="17">
    <location>
        <begin position="339"/>
        <end position="420"/>
    </location>
</feature>
<dbReference type="Gene3D" id="1.10.510.10">
    <property type="entry name" value="Transferase(Phosphotransferase) domain 1"/>
    <property type="match status" value="1"/>
</dbReference>
<dbReference type="GO" id="GO:0031625">
    <property type="term" value="F:ubiquitin protein ligase binding"/>
    <property type="evidence" value="ECO:0007669"/>
    <property type="project" value="UniProtKB-ARBA"/>
</dbReference>
<keyword evidence="10" id="KW-0325">Glycoprotein</keyword>
<evidence type="ECO:0000259" key="16">
    <source>
        <dbReference type="PROSITE" id="PS50927"/>
    </source>
</evidence>
<keyword evidence="3" id="KW-0472">Membrane</keyword>
<dbReference type="SMART" id="SM00108">
    <property type="entry name" value="B_lectin"/>
    <property type="match status" value="1"/>
</dbReference>
<evidence type="ECO:0000256" key="9">
    <source>
        <dbReference type="ARBA" id="ARBA00023157"/>
    </source>
</evidence>
<keyword evidence="6 14" id="KW-0732">Signal</keyword>
<dbReference type="Pfam" id="PF08276">
    <property type="entry name" value="PAN_2"/>
    <property type="match status" value="1"/>
</dbReference>
<sequence length="651" mass="72864">MEKAEFTLLFLFTFCYLISLFPTGLEADNAITPPQTISGNQTLVSPSEYFELGFFSLVNSTYIYLGIWYKHIPKQTVIWVANRDKPLVNSGGSLKFSNDGKLILLSHTGSVVWSSNSSGPARNPVAQLLDSGNFVLKDYEDEKYLWESFDYPSDTLIPGMKLGWNFKTGLNRHLTSWKSTSDPSSGEYSYSVDPRGLPQLFLYKGNKKIFRSGPWYGQQFKGDPVLSANPVFKPIFVFDSDEVSYSYETKNTIASRFVLSQSGLIQHFSWNDHYSSWFSEFSVQGDRCDDYGLCGAYGFCSIKSSPICKCLEGFEPKFPQKWERFQWSGGCVRKNSQFCSNGDAFKHFTGMKLPDAAEFHTNYGISIDHCKAECSKNCSCVAYAKLDINASGKGCIAWYGDLFDIREVSVNGQDFYVRVPASELGSNVDGNKRRKLILFPVAASGQLPSGQEIAVKRLSETSGQGMQEFKNEVILISQLQHRNLVKLLGCCIHGEDKIGYMPPEYAIDGHFSFKSDVYSFGVLLLELLSGKKNKGFLHPDHKLNLLGHAWKLWNEDRALELMDPLLENEFPTSEAVRCIKVGLSCVQQHPEDRPTMPSVLLMLNSESVLVPQPGRPGLYSERCFSDTNSSSRGAGLNSCSNDITVTLQEGR</sequence>
<evidence type="ECO:0000259" key="17">
    <source>
        <dbReference type="PROSITE" id="PS50948"/>
    </source>
</evidence>
<comment type="caution">
    <text evidence="18">The sequence shown here is derived from an EMBL/GenBank/DDBJ whole genome shotgun (WGS) entry which is preliminary data.</text>
</comment>
<keyword evidence="4" id="KW-0723">Serine/threonine-protein kinase</keyword>
<dbReference type="CDD" id="cd00028">
    <property type="entry name" value="B_lectin"/>
    <property type="match status" value="1"/>
</dbReference>
<comment type="catalytic activity">
    <reaction evidence="11">
        <text>L-threonyl-[protein] + ATP = O-phospho-L-threonyl-[protein] + ADP + H(+)</text>
        <dbReference type="Rhea" id="RHEA:46608"/>
        <dbReference type="Rhea" id="RHEA-COMP:11060"/>
        <dbReference type="Rhea" id="RHEA-COMP:11605"/>
        <dbReference type="ChEBI" id="CHEBI:15378"/>
        <dbReference type="ChEBI" id="CHEBI:30013"/>
        <dbReference type="ChEBI" id="CHEBI:30616"/>
        <dbReference type="ChEBI" id="CHEBI:61977"/>
        <dbReference type="ChEBI" id="CHEBI:456216"/>
        <dbReference type="EC" id="2.7.11.1"/>
    </reaction>
</comment>
<evidence type="ECO:0000256" key="12">
    <source>
        <dbReference type="ARBA" id="ARBA00048679"/>
    </source>
</evidence>
<dbReference type="SUPFAM" id="SSF56112">
    <property type="entry name" value="Protein kinase-like (PK-like)"/>
    <property type="match status" value="1"/>
</dbReference>
<keyword evidence="5 13" id="KW-0245">EGF-like domain</keyword>
<evidence type="ECO:0000256" key="10">
    <source>
        <dbReference type="ARBA" id="ARBA00023180"/>
    </source>
</evidence>
<dbReference type="GO" id="GO:0030246">
    <property type="term" value="F:carbohydrate binding"/>
    <property type="evidence" value="ECO:0007669"/>
    <property type="project" value="UniProtKB-KW"/>
</dbReference>
<feature type="domain" description="EGF-like" evidence="15">
    <location>
        <begin position="284"/>
        <end position="320"/>
    </location>
</feature>
<dbReference type="PROSITE" id="PS50927">
    <property type="entry name" value="BULB_LECTIN"/>
    <property type="match status" value="1"/>
</dbReference>
<dbReference type="Gene3D" id="3.50.4.10">
    <property type="entry name" value="Hepatocyte Growth Factor"/>
    <property type="match status" value="1"/>
</dbReference>
<dbReference type="SUPFAM" id="SSF51110">
    <property type="entry name" value="alpha-D-mannose-specific plant lectins"/>
    <property type="match status" value="1"/>
</dbReference>
<dbReference type="PANTHER" id="PTHR32444:SF118">
    <property type="entry name" value="OS09G0551150 PROTEIN"/>
    <property type="match status" value="1"/>
</dbReference>
<dbReference type="EMBL" id="JBGMDY010000003">
    <property type="protein sequence ID" value="KAL2341984.1"/>
    <property type="molecule type" value="Genomic_DNA"/>
</dbReference>
<keyword evidence="3" id="KW-1003">Cell membrane</keyword>
<feature type="signal peptide" evidence="14">
    <location>
        <begin position="1"/>
        <end position="27"/>
    </location>
</feature>
<feature type="chain" id="PRO_5044856740" description="non-specific serine/threonine protein kinase" evidence="14">
    <location>
        <begin position="28"/>
        <end position="651"/>
    </location>
</feature>
<evidence type="ECO:0000256" key="11">
    <source>
        <dbReference type="ARBA" id="ARBA00047899"/>
    </source>
</evidence>
<feature type="domain" description="Bulb-type lectin" evidence="16">
    <location>
        <begin position="28"/>
        <end position="149"/>
    </location>
</feature>
<evidence type="ECO:0000256" key="8">
    <source>
        <dbReference type="ARBA" id="ARBA00022777"/>
    </source>
</evidence>
<dbReference type="InterPro" id="IPR020635">
    <property type="entry name" value="Tyr_kinase_cat_dom"/>
</dbReference>
<organism evidence="18 19">
    <name type="scientific">Flemingia macrophylla</name>
    <dbReference type="NCBI Taxonomy" id="520843"/>
    <lineage>
        <taxon>Eukaryota</taxon>
        <taxon>Viridiplantae</taxon>
        <taxon>Streptophyta</taxon>
        <taxon>Embryophyta</taxon>
        <taxon>Tracheophyta</taxon>
        <taxon>Spermatophyta</taxon>
        <taxon>Magnoliopsida</taxon>
        <taxon>eudicotyledons</taxon>
        <taxon>Gunneridae</taxon>
        <taxon>Pentapetalae</taxon>
        <taxon>rosids</taxon>
        <taxon>fabids</taxon>
        <taxon>Fabales</taxon>
        <taxon>Fabaceae</taxon>
        <taxon>Papilionoideae</taxon>
        <taxon>50 kb inversion clade</taxon>
        <taxon>NPAAA clade</taxon>
        <taxon>indigoferoid/millettioid clade</taxon>
        <taxon>Phaseoleae</taxon>
        <taxon>Flemingia</taxon>
    </lineage>
</organism>
<dbReference type="InterPro" id="IPR011009">
    <property type="entry name" value="Kinase-like_dom_sf"/>
</dbReference>
<proteinExistence type="predicted"/>
<dbReference type="InterPro" id="IPR000858">
    <property type="entry name" value="S_locus_glycoprot_dom"/>
</dbReference>
<dbReference type="SMART" id="SM00473">
    <property type="entry name" value="PAN_AP"/>
    <property type="match status" value="1"/>
</dbReference>
<comment type="subcellular location">
    <subcellularLocation>
        <location evidence="1">Cell membrane</location>
        <topology evidence="1">Single-pass type I membrane protein</topology>
    </subcellularLocation>
</comment>
<dbReference type="Pfam" id="PF00954">
    <property type="entry name" value="S_locus_glycop"/>
    <property type="match status" value="1"/>
</dbReference>
<evidence type="ECO:0000313" key="18">
    <source>
        <dbReference type="EMBL" id="KAL2341984.1"/>
    </source>
</evidence>
<dbReference type="InterPro" id="IPR003609">
    <property type="entry name" value="Pan_app"/>
</dbReference>
<dbReference type="SMART" id="SM00219">
    <property type="entry name" value="TyrKc"/>
    <property type="match status" value="1"/>
</dbReference>
<evidence type="ECO:0000256" key="1">
    <source>
        <dbReference type="ARBA" id="ARBA00004251"/>
    </source>
</evidence>
<comment type="catalytic activity">
    <reaction evidence="12">
        <text>L-seryl-[protein] + ATP = O-phospho-L-seryl-[protein] + ADP + H(+)</text>
        <dbReference type="Rhea" id="RHEA:17989"/>
        <dbReference type="Rhea" id="RHEA-COMP:9863"/>
        <dbReference type="Rhea" id="RHEA-COMP:11604"/>
        <dbReference type="ChEBI" id="CHEBI:15378"/>
        <dbReference type="ChEBI" id="CHEBI:29999"/>
        <dbReference type="ChEBI" id="CHEBI:30616"/>
        <dbReference type="ChEBI" id="CHEBI:83421"/>
        <dbReference type="ChEBI" id="CHEBI:456216"/>
        <dbReference type="EC" id="2.7.11.1"/>
    </reaction>
</comment>
<name>A0ABD1N1R1_9FABA</name>
<reference evidence="18 19" key="1">
    <citation type="submission" date="2024-08" db="EMBL/GenBank/DDBJ databases">
        <title>Insights into the chromosomal genome structure of Flemingia macrophylla.</title>
        <authorList>
            <person name="Ding Y."/>
            <person name="Zhao Y."/>
            <person name="Bi W."/>
            <person name="Wu M."/>
            <person name="Zhao G."/>
            <person name="Gong Y."/>
            <person name="Li W."/>
            <person name="Zhang P."/>
        </authorList>
    </citation>
    <scope>NUCLEOTIDE SEQUENCE [LARGE SCALE GENOMIC DNA]</scope>
    <source>
        <strain evidence="18">DYQJB</strain>
        <tissue evidence="18">Leaf</tissue>
    </source>
</reference>
<dbReference type="Pfam" id="PF01453">
    <property type="entry name" value="B_lectin"/>
    <property type="match status" value="1"/>
</dbReference>
<evidence type="ECO:0000256" key="5">
    <source>
        <dbReference type="ARBA" id="ARBA00022536"/>
    </source>
</evidence>